<dbReference type="InterPro" id="IPR051091">
    <property type="entry name" value="O-Glucosyltr/Glycosyltrsf_90"/>
</dbReference>
<keyword evidence="6" id="KW-1185">Reference proteome</keyword>
<feature type="chain" id="PRO_5043351524" description="Glycosyl transferase CAP10 domain-containing protein" evidence="3">
    <location>
        <begin position="20"/>
        <end position="243"/>
    </location>
</feature>
<gene>
    <name evidence="5" type="ORF">WJX74_004255</name>
</gene>
<feature type="signal peptide" evidence="3">
    <location>
        <begin position="1"/>
        <end position="19"/>
    </location>
</feature>
<evidence type="ECO:0000256" key="3">
    <source>
        <dbReference type="SAM" id="SignalP"/>
    </source>
</evidence>
<dbReference type="Proteomes" id="UP001438707">
    <property type="component" value="Unassembled WGS sequence"/>
</dbReference>
<dbReference type="Pfam" id="PF05686">
    <property type="entry name" value="Glyco_transf_90"/>
    <property type="match status" value="1"/>
</dbReference>
<sequence length="243" mass="27337">MRIHVLCCLGSLLAFPVLSFRSGGLKDTTDETSIFKGPAEALFSRIQQDLAPWVESGISLEMVEQVYCSYNTQTFRLQVVNQEMYVVGETKQFPEFQSHMKLLLADVWAAYKGRLPDVDLVIQFDDWMPPSLNGTHPDCPHQGPIVTASRKAEDWWGVLAPEATFKFLPGWPVMRALLASSASHRPWHGRLPKLFFRGAATGVREEQLGPDFDALQSDSLDIQISNEHNMVPLPDQCRHALQT</sequence>
<keyword evidence="3" id="KW-0732">Signal</keyword>
<dbReference type="GO" id="GO:0016740">
    <property type="term" value="F:transferase activity"/>
    <property type="evidence" value="ECO:0007669"/>
    <property type="project" value="UniProtKB-KW"/>
</dbReference>
<evidence type="ECO:0000313" key="5">
    <source>
        <dbReference type="EMBL" id="KAK9818583.1"/>
    </source>
</evidence>
<dbReference type="InterPro" id="IPR006598">
    <property type="entry name" value="CAP10"/>
</dbReference>
<dbReference type="EMBL" id="JALJOS010000059">
    <property type="protein sequence ID" value="KAK9818583.1"/>
    <property type="molecule type" value="Genomic_DNA"/>
</dbReference>
<dbReference type="AlphaFoldDB" id="A0AAW1Q8D2"/>
<dbReference type="PANTHER" id="PTHR12203:SF35">
    <property type="entry name" value="PROTEIN O-GLUCOSYLTRANSFERASE 1"/>
    <property type="match status" value="1"/>
</dbReference>
<organism evidence="5 6">
    <name type="scientific">Apatococcus lobatus</name>
    <dbReference type="NCBI Taxonomy" id="904363"/>
    <lineage>
        <taxon>Eukaryota</taxon>
        <taxon>Viridiplantae</taxon>
        <taxon>Chlorophyta</taxon>
        <taxon>core chlorophytes</taxon>
        <taxon>Trebouxiophyceae</taxon>
        <taxon>Chlorellales</taxon>
        <taxon>Chlorellaceae</taxon>
        <taxon>Apatococcus</taxon>
    </lineage>
</organism>
<proteinExistence type="inferred from homology"/>
<comment type="similarity">
    <text evidence="1">Belongs to the glycosyltransferase 90 family.</text>
</comment>
<evidence type="ECO:0000313" key="6">
    <source>
        <dbReference type="Proteomes" id="UP001438707"/>
    </source>
</evidence>
<accession>A0AAW1Q8D2</accession>
<evidence type="ECO:0000256" key="1">
    <source>
        <dbReference type="ARBA" id="ARBA00010118"/>
    </source>
</evidence>
<keyword evidence="2" id="KW-0808">Transferase</keyword>
<dbReference type="PANTHER" id="PTHR12203">
    <property type="entry name" value="KDEL LYS-ASP-GLU-LEU CONTAINING - RELATED"/>
    <property type="match status" value="1"/>
</dbReference>
<evidence type="ECO:0000256" key="2">
    <source>
        <dbReference type="ARBA" id="ARBA00022679"/>
    </source>
</evidence>
<comment type="caution">
    <text evidence="5">The sequence shown here is derived from an EMBL/GenBank/DDBJ whole genome shotgun (WGS) entry which is preliminary data.</text>
</comment>
<name>A0AAW1Q8D2_9CHLO</name>
<reference evidence="5 6" key="1">
    <citation type="journal article" date="2024" name="Nat. Commun.">
        <title>Phylogenomics reveals the evolutionary origins of lichenization in chlorophyte algae.</title>
        <authorList>
            <person name="Puginier C."/>
            <person name="Libourel C."/>
            <person name="Otte J."/>
            <person name="Skaloud P."/>
            <person name="Haon M."/>
            <person name="Grisel S."/>
            <person name="Petersen M."/>
            <person name="Berrin J.G."/>
            <person name="Delaux P.M."/>
            <person name="Dal Grande F."/>
            <person name="Keller J."/>
        </authorList>
    </citation>
    <scope>NUCLEOTIDE SEQUENCE [LARGE SCALE GENOMIC DNA]</scope>
    <source>
        <strain evidence="5 6">SAG 2145</strain>
    </source>
</reference>
<protein>
    <recommendedName>
        <fullName evidence="4">Glycosyl transferase CAP10 domain-containing protein</fullName>
    </recommendedName>
</protein>
<evidence type="ECO:0000259" key="4">
    <source>
        <dbReference type="Pfam" id="PF05686"/>
    </source>
</evidence>
<feature type="domain" description="Glycosyl transferase CAP10" evidence="4">
    <location>
        <begin position="42"/>
        <end position="202"/>
    </location>
</feature>